<evidence type="ECO:0000313" key="1">
    <source>
        <dbReference type="EMBL" id="WPH05000.1"/>
    </source>
</evidence>
<keyword evidence="2" id="KW-1185">Reference proteome</keyword>
<evidence type="ECO:0000313" key="2">
    <source>
        <dbReference type="Proteomes" id="UP001303373"/>
    </source>
</evidence>
<organism evidence="1 2">
    <name type="scientific">Acrodontium crateriforme</name>
    <dbReference type="NCBI Taxonomy" id="150365"/>
    <lineage>
        <taxon>Eukaryota</taxon>
        <taxon>Fungi</taxon>
        <taxon>Dikarya</taxon>
        <taxon>Ascomycota</taxon>
        <taxon>Pezizomycotina</taxon>
        <taxon>Dothideomycetes</taxon>
        <taxon>Dothideomycetidae</taxon>
        <taxon>Mycosphaerellales</taxon>
        <taxon>Teratosphaeriaceae</taxon>
        <taxon>Acrodontium</taxon>
    </lineage>
</organism>
<protein>
    <submittedName>
        <fullName evidence="1">Uncharacterized protein</fullName>
    </submittedName>
</protein>
<name>A0AAQ3MC21_9PEZI</name>
<accession>A0AAQ3MC21</accession>
<dbReference type="EMBL" id="CP138593">
    <property type="protein sequence ID" value="WPH05000.1"/>
    <property type="molecule type" value="Genomic_DNA"/>
</dbReference>
<dbReference type="AlphaFoldDB" id="A0AAQ3MC21"/>
<reference evidence="1 2" key="1">
    <citation type="submission" date="2023-11" db="EMBL/GenBank/DDBJ databases">
        <title>An acidophilic fungus is an integral part of prey digestion in a carnivorous sundew plant.</title>
        <authorList>
            <person name="Tsai I.J."/>
        </authorList>
    </citation>
    <scope>NUCLEOTIDE SEQUENCE [LARGE SCALE GENOMIC DNA]</scope>
    <source>
        <strain evidence="1">169a</strain>
    </source>
</reference>
<gene>
    <name evidence="1" type="ORF">R9X50_00789800</name>
</gene>
<proteinExistence type="predicted"/>
<sequence>MATSIVRPVANRAVHLRIHPRPSNIAESREMMRLVAQFGEIEHFKNFKYDPLPAPNSAVVIFKDEEAAQYCLKKSPIRFRLEQEQPFGDDALHDKEPRQYQIQARSARIHFRDQLNASRFHGAYAIDTKSAAQQDLAKRVPLIGLSDLGWDKEGKPWRVMEKEKDRESTGATRRKGLQEIWQMGEANAGKRQIPQG</sequence>
<dbReference type="Proteomes" id="UP001303373">
    <property type="component" value="Chromosome 14"/>
</dbReference>